<dbReference type="EMBL" id="CP165627">
    <property type="protein sequence ID" value="XDV01664.1"/>
    <property type="molecule type" value="Genomic_DNA"/>
</dbReference>
<sequence length="416" mass="48711">MEEKFVQKNVLLIPEESTGKLRIEKLWELMEDHPYKEKIYKEFEIEKIKNEVITIDFVDIIYKRIRHFGTNYKRKLIRAEIKHINLFEEMLLIDGEKKKEIVFHFDEYVVVDEVKENLKTVAKYDSKNTYLDEYVMTKYANSLFKNGLSDLARQNIQYFKDLASSSDNFNKHRSYRLVENDGTTYLRGITSVDKYYEYGVDFAFVVSMLVFHDFMKKNQGVEYKIKSAHINESKLEIIVAEKFKKDAGEFGEVSTAIKVSTNDLGKGSLNFLNIINVGKTNKDGFYLFPKENPFESNRIRISHTTKPENVFATLKTMESVLNTSDKFIKELKEVKTIKTPDELRIKIQAKIDGPRSSFGHIKKLSDIFKTKIDNEITNLSKLLEMCNKAEELEIDFDLKDKLRYIISDIILYGNTK</sequence>
<dbReference type="AlphaFoldDB" id="A0AB39WKS5"/>
<dbReference type="RefSeq" id="WP_369765287.1">
    <property type="nucleotide sequence ID" value="NZ_CP165627.1"/>
</dbReference>
<reference evidence="1" key="1">
    <citation type="submission" date="2024-07" db="EMBL/GenBank/DDBJ databases">
        <authorList>
            <person name="Biller S.J."/>
        </authorList>
    </citation>
    <scope>NUCLEOTIDE SEQUENCE</scope>
    <source>
        <strain evidence="1">WC2429</strain>
    </source>
</reference>
<proteinExistence type="predicted"/>
<organism evidence="1">
    <name type="scientific">Flavobacterium sp. WC2429</name>
    <dbReference type="NCBI Taxonomy" id="3234140"/>
    <lineage>
        <taxon>Bacteria</taxon>
        <taxon>Pseudomonadati</taxon>
        <taxon>Bacteroidota</taxon>
        <taxon>Flavobacteriia</taxon>
        <taxon>Flavobacteriales</taxon>
        <taxon>Flavobacteriaceae</taxon>
        <taxon>Flavobacterium</taxon>
    </lineage>
</organism>
<protein>
    <submittedName>
        <fullName evidence="1">Uncharacterized protein</fullName>
    </submittedName>
</protein>
<gene>
    <name evidence="1" type="ORF">AB3G32_15205</name>
</gene>
<accession>A0AB39WKS5</accession>
<evidence type="ECO:0000313" key="1">
    <source>
        <dbReference type="EMBL" id="XDV01664.1"/>
    </source>
</evidence>
<name>A0AB39WKS5_9FLAO</name>